<proteinExistence type="predicted"/>
<dbReference type="Pfam" id="PF21044">
    <property type="entry name" value="CIP2A_N"/>
    <property type="match status" value="1"/>
</dbReference>
<dbReference type="OrthoDB" id="2148215at2759"/>
<evidence type="ECO:0000313" key="2">
    <source>
        <dbReference type="EMBL" id="ORY43652.1"/>
    </source>
</evidence>
<dbReference type="EMBL" id="MCGO01000024">
    <property type="protein sequence ID" value="ORY43652.1"/>
    <property type="molecule type" value="Genomic_DNA"/>
</dbReference>
<dbReference type="InterPro" id="IPR016024">
    <property type="entry name" value="ARM-type_fold"/>
</dbReference>
<protein>
    <recommendedName>
        <fullName evidence="1">CIP2A N-terminal domain-containing protein</fullName>
    </recommendedName>
</protein>
<dbReference type="AlphaFoldDB" id="A0A1Y2C9E1"/>
<evidence type="ECO:0000259" key="1">
    <source>
        <dbReference type="Pfam" id="PF21044"/>
    </source>
</evidence>
<dbReference type="SUPFAM" id="SSF48371">
    <property type="entry name" value="ARM repeat"/>
    <property type="match status" value="1"/>
</dbReference>
<dbReference type="InterPro" id="IPR048701">
    <property type="entry name" value="CIP2A_N"/>
</dbReference>
<feature type="domain" description="CIP2A N-terminal" evidence="1">
    <location>
        <begin position="181"/>
        <end position="330"/>
    </location>
</feature>
<dbReference type="STRING" id="329046.A0A1Y2C9E1"/>
<keyword evidence="3" id="KW-1185">Reference proteome</keyword>
<accession>A0A1Y2C9E1</accession>
<gene>
    <name evidence="2" type="ORF">BCR33DRAFT_245585</name>
</gene>
<dbReference type="Proteomes" id="UP000193642">
    <property type="component" value="Unassembled WGS sequence"/>
</dbReference>
<reference evidence="2 3" key="1">
    <citation type="submission" date="2016-07" db="EMBL/GenBank/DDBJ databases">
        <title>Pervasive Adenine N6-methylation of Active Genes in Fungi.</title>
        <authorList>
            <consortium name="DOE Joint Genome Institute"/>
            <person name="Mondo S.J."/>
            <person name="Dannebaum R.O."/>
            <person name="Kuo R.C."/>
            <person name="Labutti K."/>
            <person name="Haridas S."/>
            <person name="Kuo A."/>
            <person name="Salamov A."/>
            <person name="Ahrendt S.R."/>
            <person name="Lipzen A."/>
            <person name="Sullivan W."/>
            <person name="Andreopoulos W.B."/>
            <person name="Clum A."/>
            <person name="Lindquist E."/>
            <person name="Daum C."/>
            <person name="Ramamoorthy G.K."/>
            <person name="Gryganskyi A."/>
            <person name="Culley D."/>
            <person name="Magnuson J.K."/>
            <person name="James T.Y."/>
            <person name="O'Malley M.A."/>
            <person name="Stajich J.E."/>
            <person name="Spatafora J.W."/>
            <person name="Visel A."/>
            <person name="Grigoriev I.V."/>
        </authorList>
    </citation>
    <scope>NUCLEOTIDE SEQUENCE [LARGE SCALE GENOMIC DNA]</scope>
    <source>
        <strain evidence="2 3">JEL800</strain>
    </source>
</reference>
<evidence type="ECO:0000313" key="3">
    <source>
        <dbReference type="Proteomes" id="UP000193642"/>
    </source>
</evidence>
<comment type="caution">
    <text evidence="2">The sequence shown here is derived from an EMBL/GenBank/DDBJ whole genome shotgun (WGS) entry which is preliminary data.</text>
</comment>
<organism evidence="2 3">
    <name type="scientific">Rhizoclosmatium globosum</name>
    <dbReference type="NCBI Taxonomy" id="329046"/>
    <lineage>
        <taxon>Eukaryota</taxon>
        <taxon>Fungi</taxon>
        <taxon>Fungi incertae sedis</taxon>
        <taxon>Chytridiomycota</taxon>
        <taxon>Chytridiomycota incertae sedis</taxon>
        <taxon>Chytridiomycetes</taxon>
        <taxon>Chytridiales</taxon>
        <taxon>Chytriomycetaceae</taxon>
        <taxon>Rhizoclosmatium</taxon>
    </lineage>
</organism>
<sequence length="362" mass="39903">MLSGSALLETQGSQADVDGECETETVRDGLLFAAASSSQSAAQNASAALRKKVGQLAAALGKQRLRLRRRSTAIAIANQSHCHVGPDTRLLLESIAADAVRLPSVFVRTVASPALCAPLLAGLLQIMHDVDPDSRIMAHALQLALLLFKDKELRRLFLDMGSFDVLAAKVPLLRENLSLVLQFIEAATRITILPTCNESNSLIVFLQNNISSPSLSVLAIIANACKNNDIAKYLNSLPHSERFVRHILAYLSDPDINFLTIVHSLQILVRLTVDDPMGQKFFKESNIDQIWRLLFSMMEKGSSYSLEPVLDLLEETMSIAKFRTSLENYVANTAYIKQALIDCILILKAIRAFPMCFYSFGR</sequence>
<name>A0A1Y2C9E1_9FUNG</name>